<dbReference type="Pfam" id="PF11377">
    <property type="entry name" value="DUF3180"/>
    <property type="match status" value="1"/>
</dbReference>
<dbReference type="Proteomes" id="UP000547458">
    <property type="component" value="Unassembled WGS sequence"/>
</dbReference>
<keyword evidence="1" id="KW-0812">Transmembrane</keyword>
<comment type="caution">
    <text evidence="2">The sequence shown here is derived from an EMBL/GenBank/DDBJ whole genome shotgun (WGS) entry which is preliminary data.</text>
</comment>
<organism evidence="2 3">
    <name type="scientific">Arthrobacter pigmenti</name>
    <dbReference type="NCBI Taxonomy" id="271432"/>
    <lineage>
        <taxon>Bacteria</taxon>
        <taxon>Bacillati</taxon>
        <taxon>Actinomycetota</taxon>
        <taxon>Actinomycetes</taxon>
        <taxon>Micrococcales</taxon>
        <taxon>Micrococcaceae</taxon>
        <taxon>Arthrobacter</taxon>
    </lineage>
</organism>
<feature type="transmembrane region" description="Helical" evidence="1">
    <location>
        <begin position="117"/>
        <end position="137"/>
    </location>
</feature>
<keyword evidence="3" id="KW-1185">Reference proteome</keyword>
<feature type="transmembrane region" description="Helical" evidence="1">
    <location>
        <begin position="7"/>
        <end position="27"/>
    </location>
</feature>
<evidence type="ECO:0000256" key="1">
    <source>
        <dbReference type="SAM" id="Phobius"/>
    </source>
</evidence>
<dbReference type="RefSeq" id="WP_167995620.1">
    <property type="nucleotide sequence ID" value="NZ_JAATJL010000001.1"/>
</dbReference>
<evidence type="ECO:0000313" key="3">
    <source>
        <dbReference type="Proteomes" id="UP000547458"/>
    </source>
</evidence>
<name>A0A846RVZ6_9MICC</name>
<dbReference type="EMBL" id="JAATJL010000001">
    <property type="protein sequence ID" value="NJC24357.1"/>
    <property type="molecule type" value="Genomic_DNA"/>
</dbReference>
<dbReference type="InterPro" id="IPR021517">
    <property type="entry name" value="DUF3180"/>
</dbReference>
<reference evidence="2 3" key="1">
    <citation type="submission" date="2020-03" db="EMBL/GenBank/DDBJ databases">
        <title>Sequencing the genomes of 1000 actinobacteria strains.</title>
        <authorList>
            <person name="Klenk H.-P."/>
        </authorList>
    </citation>
    <scope>NUCLEOTIDE SEQUENCE [LARGE SCALE GENOMIC DNA]</scope>
    <source>
        <strain evidence="2 3">DSM 16403</strain>
    </source>
</reference>
<evidence type="ECO:0000313" key="2">
    <source>
        <dbReference type="EMBL" id="NJC24357.1"/>
    </source>
</evidence>
<feature type="transmembrane region" description="Helical" evidence="1">
    <location>
        <begin position="80"/>
        <end position="97"/>
    </location>
</feature>
<feature type="transmembrane region" description="Helical" evidence="1">
    <location>
        <begin position="39"/>
        <end position="59"/>
    </location>
</feature>
<gene>
    <name evidence="2" type="ORF">BJ994_003433</name>
</gene>
<dbReference type="AlphaFoldDB" id="A0A846RVZ6"/>
<protein>
    <submittedName>
        <fullName evidence="2">Polyferredoxin</fullName>
    </submittedName>
</protein>
<proteinExistence type="predicted"/>
<keyword evidence="1" id="KW-1133">Transmembrane helix</keyword>
<sequence>MGSIRFGWLVFIALVAGAAGWLVNWGATRNGFPTPSLPLSSLLTIAAVIAVTLIFGLRVRRWRNGNSKRRLDPLLAARTVVLAQATAYAGALSAGWHAGILADQLTWVSLTGNFGPIWGSVALIAAGIAMIVVGLMVESFCKLPPDDDAGADESRESGEGEYA</sequence>
<accession>A0A846RVZ6</accession>
<keyword evidence="1" id="KW-0472">Membrane</keyword>